<evidence type="ECO:0000256" key="9">
    <source>
        <dbReference type="SAM" id="MobiDB-lite"/>
    </source>
</evidence>
<dbReference type="InterPro" id="IPR045018">
    <property type="entry name" value="Azg-like"/>
</dbReference>
<dbReference type="PANTHER" id="PTHR43337">
    <property type="entry name" value="XANTHINE/URACIL PERMEASE C887.17-RELATED"/>
    <property type="match status" value="1"/>
</dbReference>
<feature type="transmembrane region" description="Helical" evidence="10">
    <location>
        <begin position="194"/>
        <end position="211"/>
    </location>
</feature>
<organism evidence="12 14">
    <name type="scientific">Cupriavidus campinensis</name>
    <dbReference type="NCBI Taxonomy" id="151783"/>
    <lineage>
        <taxon>Bacteria</taxon>
        <taxon>Pseudomonadati</taxon>
        <taxon>Pseudomonadota</taxon>
        <taxon>Betaproteobacteria</taxon>
        <taxon>Burkholderiales</taxon>
        <taxon>Burkholderiaceae</taxon>
        <taxon>Cupriavidus</taxon>
    </lineage>
</organism>
<keyword evidence="13" id="KW-1185">Reference proteome</keyword>
<dbReference type="GO" id="GO:0015207">
    <property type="term" value="F:adenine transmembrane transporter activity"/>
    <property type="evidence" value="ECO:0007669"/>
    <property type="project" value="TreeGrafter"/>
</dbReference>
<dbReference type="Pfam" id="PF00860">
    <property type="entry name" value="Xan_ur_permease"/>
    <property type="match status" value="1"/>
</dbReference>
<dbReference type="RefSeq" id="WP_144201052.1">
    <property type="nucleotide sequence ID" value="NZ_CAJPVH010000002.1"/>
</dbReference>
<evidence type="ECO:0000256" key="10">
    <source>
        <dbReference type="SAM" id="Phobius"/>
    </source>
</evidence>
<feature type="transmembrane region" description="Helical" evidence="10">
    <location>
        <begin position="403"/>
        <end position="426"/>
    </location>
</feature>
<feature type="transmembrane region" description="Helical" evidence="10">
    <location>
        <begin position="256"/>
        <end position="276"/>
    </location>
</feature>
<feature type="transmembrane region" description="Helical" evidence="10">
    <location>
        <begin position="120"/>
        <end position="143"/>
    </location>
</feature>
<sequence>MSLPDPAERPGSDAAPAFQSSPAPASLAERLFRLAEHNTNVRTEVLAGVTTFLTMAYIIFVNPSILGDAGVPKDAVFVATCVAAAIGTLIMGLFANYPIAMAPGMGLNAYFAYTVVKGMGLPWEAALGAVFISGCLFLLVTLFRIREMIVKGIPHAIRGAITAGIGLFLAIIALKNAGIIAASPATLVTIGDLHQPPAIMAIIGFFVIVALDRLKVKGAILIGILLTTVLSFLFGGNTFHGVFSAPPSIAPTLFKLDIAGALSIGIINVVLVFFLVELFDATGTLMGVANRAGLLKAGKMNRLNRALMADSTAIMAGSLLGTSSTTAYIESASGVQAGGRTGLTAVTVAVLFLACLFIAPLAGTVPAYATAPALLYVSCLMLRELVDIDWTDVTEVVPAVLTVLGMPFTYSVANGVAFGFIAYAVLKLLTGRAREVPVMAWIIAAVFLFKFYYLPGH</sequence>
<accession>A0AAE9I3J2</accession>
<dbReference type="EMBL" id="VCIZ01000015">
    <property type="protein sequence ID" value="TSP10491.1"/>
    <property type="molecule type" value="Genomic_DNA"/>
</dbReference>
<evidence type="ECO:0000256" key="2">
    <source>
        <dbReference type="ARBA" id="ARBA00005697"/>
    </source>
</evidence>
<evidence type="ECO:0000313" key="11">
    <source>
        <dbReference type="EMBL" id="TSP10491.1"/>
    </source>
</evidence>
<reference evidence="11 13" key="1">
    <citation type="submission" date="2019-05" db="EMBL/GenBank/DDBJ databases">
        <title>Whole genome sequence analysis of Cupriavidus campinensis S14E4C strain.</title>
        <authorList>
            <person name="Abbaszade G."/>
            <person name="Szabo A."/>
            <person name="Toumi M."/>
            <person name="Toth E."/>
        </authorList>
    </citation>
    <scope>NUCLEOTIDE SEQUENCE [LARGE SCALE GENOMIC DNA]</scope>
    <source>
        <strain evidence="11 13">S14E4C</strain>
    </source>
</reference>
<evidence type="ECO:0000256" key="4">
    <source>
        <dbReference type="ARBA" id="ARBA00022475"/>
    </source>
</evidence>
<dbReference type="InterPro" id="IPR006043">
    <property type="entry name" value="NCS2"/>
</dbReference>
<feature type="transmembrane region" description="Helical" evidence="10">
    <location>
        <begin position="75"/>
        <end position="100"/>
    </location>
</feature>
<keyword evidence="3 8" id="KW-0813">Transport</keyword>
<feature type="transmembrane region" description="Helical" evidence="10">
    <location>
        <begin position="155"/>
        <end position="174"/>
    </location>
</feature>
<dbReference type="InterPro" id="IPR026033">
    <property type="entry name" value="Azg-like_bact_archaea"/>
</dbReference>
<keyword evidence="4 8" id="KW-1003">Cell membrane</keyword>
<protein>
    <submittedName>
        <fullName evidence="12">NCS2 family permease</fullName>
    </submittedName>
</protein>
<evidence type="ECO:0000313" key="12">
    <source>
        <dbReference type="EMBL" id="URF07084.1"/>
    </source>
</evidence>
<evidence type="ECO:0000256" key="3">
    <source>
        <dbReference type="ARBA" id="ARBA00022448"/>
    </source>
</evidence>
<reference evidence="12" key="2">
    <citation type="journal article" date="2022" name="Microbiol. Resour. Announc.">
        <title>Genome Sequence of Cupriavidus campinensis Strain G5, a Member of a Bacterial Consortium Capable of Polyethylene Degradation.</title>
        <authorList>
            <person name="Schneider B."/>
            <person name="Pfeiffer F."/>
            <person name="Dyall-Smith M."/>
            <person name="Kunte H.J."/>
        </authorList>
    </citation>
    <scope>NUCLEOTIDE SEQUENCE</scope>
    <source>
        <strain evidence="12">G5</strain>
    </source>
</reference>
<keyword evidence="7 8" id="KW-0472">Membrane</keyword>
<gene>
    <name evidence="11" type="ORF">FGG12_22180</name>
    <name evidence="12" type="ORF">M5D45_28965</name>
</gene>
<feature type="region of interest" description="Disordered" evidence="9">
    <location>
        <begin position="1"/>
        <end position="22"/>
    </location>
</feature>
<proteinExistence type="inferred from homology"/>
<dbReference type="Proteomes" id="UP000318943">
    <property type="component" value="Unassembled WGS sequence"/>
</dbReference>
<reference evidence="12" key="3">
    <citation type="submission" date="2022-05" db="EMBL/GenBank/DDBJ databases">
        <authorList>
            <person name="Kunte H.-J."/>
        </authorList>
    </citation>
    <scope>NUCLEOTIDE SEQUENCE</scope>
    <source>
        <strain evidence="12">G5</strain>
    </source>
</reference>
<feature type="transmembrane region" description="Helical" evidence="10">
    <location>
        <begin position="438"/>
        <end position="454"/>
    </location>
</feature>
<evidence type="ECO:0000256" key="1">
    <source>
        <dbReference type="ARBA" id="ARBA00004651"/>
    </source>
</evidence>
<name>A0AAE9I3J2_9BURK</name>
<evidence type="ECO:0000256" key="8">
    <source>
        <dbReference type="PIRNR" id="PIRNR005353"/>
    </source>
</evidence>
<dbReference type="KEGG" id="ccam:M5D45_28965"/>
<keyword evidence="6 8" id="KW-1133">Transmembrane helix</keyword>
<keyword evidence="5 8" id="KW-0812">Transmembrane</keyword>
<evidence type="ECO:0000313" key="13">
    <source>
        <dbReference type="Proteomes" id="UP000318943"/>
    </source>
</evidence>
<evidence type="ECO:0000313" key="14">
    <source>
        <dbReference type="Proteomes" id="UP001056132"/>
    </source>
</evidence>
<dbReference type="PIRSF" id="PIRSF005353">
    <property type="entry name" value="PbuG"/>
    <property type="match status" value="1"/>
</dbReference>
<comment type="subcellular location">
    <subcellularLocation>
        <location evidence="1 8">Cell membrane</location>
        <topology evidence="1 8">Multi-pass membrane protein</topology>
    </subcellularLocation>
</comment>
<dbReference type="AlphaFoldDB" id="A0AAE9I3J2"/>
<dbReference type="GO" id="GO:0005886">
    <property type="term" value="C:plasma membrane"/>
    <property type="evidence" value="ECO:0007669"/>
    <property type="project" value="UniProtKB-SubCell"/>
</dbReference>
<dbReference type="PANTHER" id="PTHR43337:SF1">
    <property type="entry name" value="XANTHINE_URACIL PERMEASE C887.17-RELATED"/>
    <property type="match status" value="1"/>
</dbReference>
<feature type="transmembrane region" description="Helical" evidence="10">
    <location>
        <begin position="45"/>
        <end position="63"/>
    </location>
</feature>
<evidence type="ECO:0000256" key="6">
    <source>
        <dbReference type="ARBA" id="ARBA00022989"/>
    </source>
</evidence>
<feature type="compositionally biased region" description="Basic and acidic residues" evidence="9">
    <location>
        <begin position="1"/>
        <end position="11"/>
    </location>
</feature>
<feature type="transmembrane region" description="Helical" evidence="10">
    <location>
        <begin position="218"/>
        <end position="236"/>
    </location>
</feature>
<comment type="similarity">
    <text evidence="2 8">Belongs to the nucleobase:cation symporter-2 (NCS2) (TC 2.A.40) family. Azg-like subfamily.</text>
</comment>
<dbReference type="EMBL" id="CP097331">
    <property type="protein sequence ID" value="URF07084.1"/>
    <property type="molecule type" value="Genomic_DNA"/>
</dbReference>
<dbReference type="Proteomes" id="UP001056132">
    <property type="component" value="Chromosome 2"/>
</dbReference>
<evidence type="ECO:0000256" key="7">
    <source>
        <dbReference type="ARBA" id="ARBA00023136"/>
    </source>
</evidence>
<evidence type="ECO:0000256" key="5">
    <source>
        <dbReference type="ARBA" id="ARBA00022692"/>
    </source>
</evidence>